<dbReference type="InterPro" id="IPR012337">
    <property type="entry name" value="RNaseH-like_sf"/>
</dbReference>
<dbReference type="GO" id="GO:0003723">
    <property type="term" value="F:RNA binding"/>
    <property type="evidence" value="ECO:0007669"/>
    <property type="project" value="UniProtKB-KW"/>
</dbReference>
<keyword evidence="5" id="KW-1185">Reference proteome</keyword>
<dbReference type="InterPro" id="IPR001584">
    <property type="entry name" value="Integrase_cat-core"/>
</dbReference>
<reference evidence="4" key="1">
    <citation type="submission" date="2021-03" db="EMBL/GenBank/DDBJ databases">
        <title>Draft genome sequence of rust myrtle Austropuccinia psidii MF-1, a brazilian biotype.</title>
        <authorList>
            <person name="Quecine M.C."/>
            <person name="Pachon D.M.R."/>
            <person name="Bonatelli M.L."/>
            <person name="Correr F.H."/>
            <person name="Franceschini L.M."/>
            <person name="Leite T.F."/>
            <person name="Margarido G.R.A."/>
            <person name="Almeida C.A."/>
            <person name="Ferrarezi J.A."/>
            <person name="Labate C.A."/>
        </authorList>
    </citation>
    <scope>NUCLEOTIDE SEQUENCE</scope>
    <source>
        <strain evidence="4">MF-1</strain>
    </source>
</reference>
<dbReference type="PROSITE" id="PS50994">
    <property type="entry name" value="INTEGRASE"/>
    <property type="match status" value="1"/>
</dbReference>
<keyword evidence="1" id="KW-0694">RNA-binding</keyword>
<feature type="domain" description="Integrase catalytic" evidence="3">
    <location>
        <begin position="404"/>
        <end position="561"/>
    </location>
</feature>
<dbReference type="GO" id="GO:0015074">
    <property type="term" value="P:DNA integration"/>
    <property type="evidence" value="ECO:0007669"/>
    <property type="project" value="InterPro"/>
</dbReference>
<dbReference type="AlphaFoldDB" id="A0A9Q3E950"/>
<comment type="caution">
    <text evidence="4">The sequence shown here is derived from an EMBL/GenBank/DDBJ whole genome shotgun (WGS) entry which is preliminary data.</text>
</comment>
<evidence type="ECO:0000256" key="1">
    <source>
        <dbReference type="ARBA" id="ARBA00022884"/>
    </source>
</evidence>
<dbReference type="EMBL" id="AVOT02024917">
    <property type="protein sequence ID" value="MBW0515872.1"/>
    <property type="molecule type" value="Genomic_DNA"/>
</dbReference>
<dbReference type="CDD" id="cd09274">
    <property type="entry name" value="RNase_HI_RT_Ty3"/>
    <property type="match status" value="1"/>
</dbReference>
<evidence type="ECO:0000256" key="2">
    <source>
        <dbReference type="ARBA" id="ARBA00023268"/>
    </source>
</evidence>
<keyword evidence="2" id="KW-0511">Multifunctional enzyme</keyword>
<gene>
    <name evidence="4" type="ORF">O181_055587</name>
</gene>
<dbReference type="PANTHER" id="PTHR37984:SF5">
    <property type="entry name" value="PROTEIN NYNRIN-LIKE"/>
    <property type="match status" value="1"/>
</dbReference>
<dbReference type="InterPro" id="IPR050951">
    <property type="entry name" value="Retrovirus_Pol_polyprotein"/>
</dbReference>
<dbReference type="InterPro" id="IPR041588">
    <property type="entry name" value="Integrase_H2C2"/>
</dbReference>
<organism evidence="4 5">
    <name type="scientific">Austropuccinia psidii MF-1</name>
    <dbReference type="NCBI Taxonomy" id="1389203"/>
    <lineage>
        <taxon>Eukaryota</taxon>
        <taxon>Fungi</taxon>
        <taxon>Dikarya</taxon>
        <taxon>Basidiomycota</taxon>
        <taxon>Pucciniomycotina</taxon>
        <taxon>Pucciniomycetes</taxon>
        <taxon>Pucciniales</taxon>
        <taxon>Sphaerophragmiaceae</taxon>
        <taxon>Austropuccinia</taxon>
    </lineage>
</organism>
<dbReference type="Pfam" id="PF17921">
    <property type="entry name" value="Integrase_H2C2"/>
    <property type="match status" value="1"/>
</dbReference>
<sequence>MNPLPCSSPISVNHKDHSGINSSASNALATAANSVALVGELKTPSLPSSVHIPSIMPSKSLLQSRNEVFKEIKDVGEDVAISSLHLFQGDMDLAPLSFHASLEKQWDEEEEPEEIETVLKVVPPAYHQHLDVFSKVKSEKLPPHHTCDHHIKLEGLLPTEAVSQFQVLKEAFSTTPILSHFNPSLPTIVETDASDYALGALMSQVDDSGKHPIAFDSCKLLPAELNYEIHDKELLSIVWALKGWRSFLLSLSNPFKVFTDHSYLQYFMSSKVLTHSGHFTRFLVTLGQHVPREEVDFISNNTENFHQVIKQDGIQESRFFSIKVEIFSHLVDKIQKEVWQDKYYKEILQQLARGESATDYSLDPQATLFLFKDRVVIPSNEEIQLNILETHHDSPLAGHPGQEKTLKPIKRDLYWAAMNQSIKDYVSSLVVDRFPKMSIFISTYGTITALDSAQVFINHVFSKHVLSANTISYRGSLFVSSFWTQLCQKINISRDLSTAFHPETDVQTERLNQILEQYLWIYFSYHQNDWYIWLPLTKFAYNNSEHSSTKKSPFFTIYGRNPSFYSIHIPQESPAGKLSTKLQ</sequence>
<dbReference type="Proteomes" id="UP000765509">
    <property type="component" value="Unassembled WGS sequence"/>
</dbReference>
<dbReference type="SUPFAM" id="SSF53098">
    <property type="entry name" value="Ribonuclease H-like"/>
    <property type="match status" value="1"/>
</dbReference>
<dbReference type="OrthoDB" id="420169at2759"/>
<name>A0A9Q3E950_9BASI</name>
<evidence type="ECO:0000313" key="5">
    <source>
        <dbReference type="Proteomes" id="UP000765509"/>
    </source>
</evidence>
<protein>
    <recommendedName>
        <fullName evidence="3">Integrase catalytic domain-containing protein</fullName>
    </recommendedName>
</protein>
<dbReference type="InterPro" id="IPR036397">
    <property type="entry name" value="RNaseH_sf"/>
</dbReference>
<evidence type="ECO:0000313" key="4">
    <source>
        <dbReference type="EMBL" id="MBW0515872.1"/>
    </source>
</evidence>
<dbReference type="Pfam" id="PF17919">
    <property type="entry name" value="RT_RNaseH_2"/>
    <property type="match status" value="1"/>
</dbReference>
<dbReference type="InterPro" id="IPR043502">
    <property type="entry name" value="DNA/RNA_pol_sf"/>
</dbReference>
<dbReference type="SUPFAM" id="SSF56672">
    <property type="entry name" value="DNA/RNA polymerases"/>
    <property type="match status" value="1"/>
</dbReference>
<dbReference type="InterPro" id="IPR041577">
    <property type="entry name" value="RT_RNaseH_2"/>
</dbReference>
<dbReference type="PANTHER" id="PTHR37984">
    <property type="entry name" value="PROTEIN CBG26694"/>
    <property type="match status" value="1"/>
</dbReference>
<proteinExistence type="predicted"/>
<dbReference type="Gene3D" id="3.30.420.10">
    <property type="entry name" value="Ribonuclease H-like superfamily/Ribonuclease H"/>
    <property type="match status" value="1"/>
</dbReference>
<accession>A0A9Q3E950</accession>
<evidence type="ECO:0000259" key="3">
    <source>
        <dbReference type="PROSITE" id="PS50994"/>
    </source>
</evidence>
<dbReference type="GO" id="GO:0005634">
    <property type="term" value="C:nucleus"/>
    <property type="evidence" value="ECO:0007669"/>
    <property type="project" value="UniProtKB-ARBA"/>
</dbReference>